<dbReference type="Pfam" id="PF00664">
    <property type="entry name" value="ABC_membrane"/>
    <property type="match status" value="1"/>
</dbReference>
<accession>A0ABY0V740</accession>
<dbReference type="PROSITE" id="PS50929">
    <property type="entry name" value="ABC_TM1F"/>
    <property type="match status" value="1"/>
</dbReference>
<dbReference type="InterPro" id="IPR011527">
    <property type="entry name" value="ABC1_TM_dom"/>
</dbReference>
<dbReference type="PANTHER" id="PTHR24221:SF654">
    <property type="entry name" value="ATP-BINDING CASSETTE SUB-FAMILY B MEMBER 6"/>
    <property type="match status" value="1"/>
</dbReference>
<dbReference type="EMBL" id="LT629792">
    <property type="protein sequence ID" value="SDT91657.1"/>
    <property type="molecule type" value="Genomic_DNA"/>
</dbReference>
<evidence type="ECO:0000256" key="6">
    <source>
        <dbReference type="ARBA" id="ARBA00023136"/>
    </source>
</evidence>
<sequence>MILFLTQKERRAVRRVIDLLDVDKKNFILSVLLGVLGLGAAIALSATSAWLIARASQHPPVLYLTVAAVAVRLFGISRALMRYLQRLASHQVALTGMDALRQNVYRILSTTRVDTVAKLQRGDLLARTGSDVDEVGNLVVKSLLPSIVTTIVGVGTVIGISLLSPAAGLILLLCLLVSGVIAPALNMYAAREAEMSSRHARTQLSESVVTVMDGASELQIQGRLAHVRERIERIEDSLVATTRQAAWPAGWAAALDRLAMGAAVVGALLVGIPQTRSGALAAVALAVIVLTPLAAFEGTAELPSAAVQLLRSADAATRIVDLLGEGDAPQTHPIAHTGATPRVVAENLAIGWPDGPTIARGISLDITVGSHIAIVGPSGIGKSTLLFTLAGMLPPKEGRVTIDGVDAWQADRDDVTRRITMTAEDAHIFATTVYENIRVARSDVTREEARQLLDTAGLGQWCDALPAGLDTLIGSGGTTVSGGERRRLLLARALAAPAPLVLLDEPAEHLDATTADALMDTLLSPTDQGRGIVVVTHRLSGLAKADQVIVLEQDEDGIAHVVESGTHDQLIAHAGNYRWALQQEEQ</sequence>
<feature type="transmembrane region" description="Helical" evidence="7">
    <location>
        <begin position="278"/>
        <end position="296"/>
    </location>
</feature>
<feature type="transmembrane region" description="Helical" evidence="7">
    <location>
        <begin position="169"/>
        <end position="189"/>
    </location>
</feature>
<reference evidence="10 11" key="1">
    <citation type="submission" date="2016-10" db="EMBL/GenBank/DDBJ databases">
        <authorList>
            <person name="Varghese N."/>
            <person name="Submissions S."/>
        </authorList>
    </citation>
    <scope>NUCLEOTIDE SEQUENCE [LARGE SCALE GENOMIC DNA]</scope>
    <source>
        <strain evidence="10 11">DSM 9169</strain>
    </source>
</reference>
<comment type="subcellular location">
    <subcellularLocation>
        <location evidence="1">Cell membrane</location>
        <topology evidence="1">Multi-pass membrane protein</topology>
    </subcellularLocation>
</comment>
<keyword evidence="11" id="KW-1185">Reference proteome</keyword>
<feature type="transmembrane region" description="Helical" evidence="7">
    <location>
        <begin position="62"/>
        <end position="81"/>
    </location>
</feature>
<dbReference type="GO" id="GO:0005524">
    <property type="term" value="F:ATP binding"/>
    <property type="evidence" value="ECO:0007669"/>
    <property type="project" value="UniProtKB-KW"/>
</dbReference>
<dbReference type="Gene3D" id="1.20.1560.10">
    <property type="entry name" value="ABC transporter type 1, transmembrane domain"/>
    <property type="match status" value="1"/>
</dbReference>
<evidence type="ECO:0000256" key="1">
    <source>
        <dbReference type="ARBA" id="ARBA00004651"/>
    </source>
</evidence>
<dbReference type="InterPro" id="IPR039421">
    <property type="entry name" value="Type_1_exporter"/>
</dbReference>
<keyword evidence="6 7" id="KW-0472">Membrane</keyword>
<dbReference type="InterPro" id="IPR003439">
    <property type="entry name" value="ABC_transporter-like_ATP-bd"/>
</dbReference>
<feature type="transmembrane region" description="Helical" evidence="7">
    <location>
        <begin position="143"/>
        <end position="163"/>
    </location>
</feature>
<keyword evidence="2 7" id="KW-0812">Transmembrane</keyword>
<dbReference type="PROSITE" id="PS50893">
    <property type="entry name" value="ABC_TRANSPORTER_2"/>
    <property type="match status" value="1"/>
</dbReference>
<feature type="transmembrane region" description="Helical" evidence="7">
    <location>
        <begin position="27"/>
        <end position="50"/>
    </location>
</feature>
<proteinExistence type="predicted"/>
<name>A0ABY0V740_9ACTO</name>
<dbReference type="Gene3D" id="3.40.50.300">
    <property type="entry name" value="P-loop containing nucleotide triphosphate hydrolases"/>
    <property type="match status" value="1"/>
</dbReference>
<dbReference type="RefSeq" id="WP_092648479.1">
    <property type="nucleotide sequence ID" value="NZ_LT629792.1"/>
</dbReference>
<keyword evidence="4 10" id="KW-0067">ATP-binding</keyword>
<dbReference type="InterPro" id="IPR036640">
    <property type="entry name" value="ABC1_TM_sf"/>
</dbReference>
<protein>
    <submittedName>
        <fullName evidence="10">ATP-binding cassette, subfamily C, CydC</fullName>
    </submittedName>
</protein>
<dbReference type="SMART" id="SM00382">
    <property type="entry name" value="AAA"/>
    <property type="match status" value="1"/>
</dbReference>
<dbReference type="InterPro" id="IPR027417">
    <property type="entry name" value="P-loop_NTPase"/>
</dbReference>
<dbReference type="SUPFAM" id="SSF52540">
    <property type="entry name" value="P-loop containing nucleoside triphosphate hydrolases"/>
    <property type="match status" value="1"/>
</dbReference>
<evidence type="ECO:0000256" key="5">
    <source>
        <dbReference type="ARBA" id="ARBA00022989"/>
    </source>
</evidence>
<keyword evidence="3" id="KW-0547">Nucleotide-binding</keyword>
<dbReference type="NCBIfam" id="TIGR02868">
    <property type="entry name" value="CydC"/>
    <property type="match status" value="1"/>
</dbReference>
<evidence type="ECO:0000259" key="9">
    <source>
        <dbReference type="PROSITE" id="PS50929"/>
    </source>
</evidence>
<dbReference type="InterPro" id="IPR003593">
    <property type="entry name" value="AAA+_ATPase"/>
</dbReference>
<evidence type="ECO:0000256" key="7">
    <source>
        <dbReference type="SAM" id="Phobius"/>
    </source>
</evidence>
<feature type="domain" description="ABC transmembrane type-1" evidence="9">
    <location>
        <begin position="28"/>
        <end position="311"/>
    </location>
</feature>
<dbReference type="Proteomes" id="UP000198976">
    <property type="component" value="Chromosome I"/>
</dbReference>
<dbReference type="PROSITE" id="PS00211">
    <property type="entry name" value="ABC_TRANSPORTER_1"/>
    <property type="match status" value="1"/>
</dbReference>
<evidence type="ECO:0000256" key="2">
    <source>
        <dbReference type="ARBA" id="ARBA00022692"/>
    </source>
</evidence>
<gene>
    <name evidence="10" type="ORF">SAMN04489714_0863</name>
</gene>
<dbReference type="SUPFAM" id="SSF90123">
    <property type="entry name" value="ABC transporter transmembrane region"/>
    <property type="match status" value="1"/>
</dbReference>
<keyword evidence="5 7" id="KW-1133">Transmembrane helix</keyword>
<dbReference type="InterPro" id="IPR014223">
    <property type="entry name" value="ABC_CydC/D"/>
</dbReference>
<dbReference type="Pfam" id="PF00005">
    <property type="entry name" value="ABC_tran"/>
    <property type="match status" value="1"/>
</dbReference>
<organism evidence="10 11">
    <name type="scientific">Schaalia radingae</name>
    <dbReference type="NCBI Taxonomy" id="131110"/>
    <lineage>
        <taxon>Bacteria</taxon>
        <taxon>Bacillati</taxon>
        <taxon>Actinomycetota</taxon>
        <taxon>Actinomycetes</taxon>
        <taxon>Actinomycetales</taxon>
        <taxon>Actinomycetaceae</taxon>
        <taxon>Schaalia</taxon>
    </lineage>
</organism>
<evidence type="ECO:0000259" key="8">
    <source>
        <dbReference type="PROSITE" id="PS50893"/>
    </source>
</evidence>
<evidence type="ECO:0000256" key="4">
    <source>
        <dbReference type="ARBA" id="ARBA00022840"/>
    </source>
</evidence>
<evidence type="ECO:0000313" key="11">
    <source>
        <dbReference type="Proteomes" id="UP000198976"/>
    </source>
</evidence>
<dbReference type="InterPro" id="IPR017871">
    <property type="entry name" value="ABC_transporter-like_CS"/>
</dbReference>
<evidence type="ECO:0000256" key="3">
    <source>
        <dbReference type="ARBA" id="ARBA00022741"/>
    </source>
</evidence>
<evidence type="ECO:0000313" key="10">
    <source>
        <dbReference type="EMBL" id="SDT91657.1"/>
    </source>
</evidence>
<dbReference type="PANTHER" id="PTHR24221">
    <property type="entry name" value="ATP-BINDING CASSETTE SUB-FAMILY B"/>
    <property type="match status" value="1"/>
</dbReference>
<feature type="domain" description="ABC transporter" evidence="8">
    <location>
        <begin position="343"/>
        <end position="583"/>
    </location>
</feature>